<dbReference type="SUPFAM" id="SSF51366">
    <property type="entry name" value="Ribulose-phoshate binding barrel"/>
    <property type="match status" value="1"/>
</dbReference>
<dbReference type="GO" id="GO:0004640">
    <property type="term" value="F:phosphoribosylanthranilate isomerase activity"/>
    <property type="evidence" value="ECO:0007669"/>
    <property type="project" value="UniProtKB-UniRule"/>
</dbReference>
<dbReference type="PANTHER" id="PTHR42894">
    <property type="entry name" value="N-(5'-PHOSPHORIBOSYL)ANTHRANILATE ISOMERASE"/>
    <property type="match status" value="1"/>
</dbReference>
<gene>
    <name evidence="9 11" type="primary">trpF</name>
    <name evidence="11" type="ORF">DFE_0114</name>
</gene>
<evidence type="ECO:0000256" key="5">
    <source>
        <dbReference type="ARBA" id="ARBA00022605"/>
    </source>
</evidence>
<evidence type="ECO:0000256" key="6">
    <source>
        <dbReference type="ARBA" id="ARBA00022822"/>
    </source>
</evidence>
<accession>A0A2Z6AUE1</accession>
<dbReference type="Pfam" id="PF00697">
    <property type="entry name" value="PRAI"/>
    <property type="match status" value="1"/>
</dbReference>
<evidence type="ECO:0000256" key="2">
    <source>
        <dbReference type="ARBA" id="ARBA00004664"/>
    </source>
</evidence>
<keyword evidence="7 9" id="KW-0057">Aromatic amino acid biosynthesis</keyword>
<evidence type="ECO:0000313" key="12">
    <source>
        <dbReference type="Proteomes" id="UP000269883"/>
    </source>
</evidence>
<keyword evidence="6 9" id="KW-0822">Tryptophan biosynthesis</keyword>
<evidence type="ECO:0000256" key="4">
    <source>
        <dbReference type="ARBA" id="ARBA00022272"/>
    </source>
</evidence>
<keyword evidence="12" id="KW-1185">Reference proteome</keyword>
<evidence type="ECO:0000256" key="7">
    <source>
        <dbReference type="ARBA" id="ARBA00023141"/>
    </source>
</evidence>
<dbReference type="Proteomes" id="UP000269883">
    <property type="component" value="Chromosome"/>
</dbReference>
<evidence type="ECO:0000256" key="8">
    <source>
        <dbReference type="ARBA" id="ARBA00023235"/>
    </source>
</evidence>
<dbReference type="CDD" id="cd00405">
    <property type="entry name" value="PRAI"/>
    <property type="match status" value="1"/>
</dbReference>
<dbReference type="HAMAP" id="MF_00135">
    <property type="entry name" value="PRAI"/>
    <property type="match status" value="1"/>
</dbReference>
<comment type="pathway">
    <text evidence="2 9">Amino-acid biosynthesis; L-tryptophan biosynthesis; L-tryptophan from chorismate: step 3/5.</text>
</comment>
<dbReference type="RefSeq" id="WP_126375644.1">
    <property type="nucleotide sequence ID" value="NZ_AP017378.1"/>
</dbReference>
<dbReference type="AlphaFoldDB" id="A0A2Z6AUE1"/>
<dbReference type="UniPathway" id="UPA00035">
    <property type="reaction ID" value="UER00042"/>
</dbReference>
<dbReference type="KEGG" id="dfl:DFE_0114"/>
<reference evidence="11 12" key="1">
    <citation type="journal article" date="2018" name="Sci. Adv.">
        <title>Multi-heme cytochromes provide a pathway for survival in energy-limited environments.</title>
        <authorList>
            <person name="Deng X."/>
            <person name="Dohmae N."/>
            <person name="Nealson K.H."/>
            <person name="Hashimoto K."/>
            <person name="Okamoto A."/>
        </authorList>
    </citation>
    <scope>NUCLEOTIDE SEQUENCE [LARGE SCALE GENOMIC DNA]</scope>
    <source>
        <strain evidence="11 12">IS5</strain>
    </source>
</reference>
<dbReference type="InterPro" id="IPR001240">
    <property type="entry name" value="PRAI_dom"/>
</dbReference>
<keyword evidence="8 9" id="KW-0413">Isomerase</keyword>
<keyword evidence="5 9" id="KW-0028">Amino-acid biosynthesis</keyword>
<proteinExistence type="inferred from homology"/>
<sequence length="233" mass="24973">MTDRHCPRIQIAGVLDQDEALLLARLGVNSIGIPLRLAVHPEDISEDEAARIVQILPNDVPAVLITYVTDPEEIRTFCDQLGVTHVQLHADISATALAALKSSRPDLYVIKSIIVPPTPDAISIQRMEKQILSLAPYCDAFLTDTYDPSTGATGATGKVHDWSASRRLVELSPIPLILAGGLTPGNVRQAILQVKPAGVDAHTGVETPDGRKSPELVATFVKQALAGFESLSH</sequence>
<dbReference type="InterPro" id="IPR044643">
    <property type="entry name" value="TrpF_fam"/>
</dbReference>
<dbReference type="PANTHER" id="PTHR42894:SF1">
    <property type="entry name" value="N-(5'-PHOSPHORIBOSYL)ANTHRANILATE ISOMERASE"/>
    <property type="match status" value="1"/>
</dbReference>
<feature type="domain" description="N-(5'phosphoribosyl) anthranilate isomerase (PRAI)" evidence="10">
    <location>
        <begin position="51"/>
        <end position="222"/>
    </location>
</feature>
<name>A0A2Z6AUE1_9BACT</name>
<dbReference type="InterPro" id="IPR013785">
    <property type="entry name" value="Aldolase_TIM"/>
</dbReference>
<evidence type="ECO:0000256" key="3">
    <source>
        <dbReference type="ARBA" id="ARBA00012572"/>
    </source>
</evidence>
<protein>
    <recommendedName>
        <fullName evidence="4 9">N-(5'-phosphoribosyl)anthranilate isomerase</fullName>
        <shortName evidence="9">PRAI</shortName>
        <ecNumber evidence="3 9">5.3.1.24</ecNumber>
    </recommendedName>
</protein>
<dbReference type="EMBL" id="AP017378">
    <property type="protein sequence ID" value="BBD06840.1"/>
    <property type="molecule type" value="Genomic_DNA"/>
</dbReference>
<evidence type="ECO:0000256" key="9">
    <source>
        <dbReference type="HAMAP-Rule" id="MF_00135"/>
    </source>
</evidence>
<dbReference type="Gene3D" id="3.20.20.70">
    <property type="entry name" value="Aldolase class I"/>
    <property type="match status" value="1"/>
</dbReference>
<comment type="catalytic activity">
    <reaction evidence="1 9">
        <text>N-(5-phospho-beta-D-ribosyl)anthranilate = 1-(2-carboxyphenylamino)-1-deoxy-D-ribulose 5-phosphate</text>
        <dbReference type="Rhea" id="RHEA:21540"/>
        <dbReference type="ChEBI" id="CHEBI:18277"/>
        <dbReference type="ChEBI" id="CHEBI:58613"/>
        <dbReference type="EC" id="5.3.1.24"/>
    </reaction>
</comment>
<dbReference type="GO" id="GO:0000162">
    <property type="term" value="P:L-tryptophan biosynthetic process"/>
    <property type="evidence" value="ECO:0007669"/>
    <property type="project" value="UniProtKB-UniRule"/>
</dbReference>
<evidence type="ECO:0000259" key="10">
    <source>
        <dbReference type="Pfam" id="PF00697"/>
    </source>
</evidence>
<evidence type="ECO:0000256" key="1">
    <source>
        <dbReference type="ARBA" id="ARBA00001164"/>
    </source>
</evidence>
<evidence type="ECO:0000313" key="11">
    <source>
        <dbReference type="EMBL" id="BBD06840.1"/>
    </source>
</evidence>
<dbReference type="EC" id="5.3.1.24" evidence="3 9"/>
<dbReference type="InterPro" id="IPR011060">
    <property type="entry name" value="RibuloseP-bd_barrel"/>
</dbReference>
<organism evidence="11 12">
    <name type="scientific">Desulfovibrio ferrophilus</name>
    <dbReference type="NCBI Taxonomy" id="241368"/>
    <lineage>
        <taxon>Bacteria</taxon>
        <taxon>Pseudomonadati</taxon>
        <taxon>Thermodesulfobacteriota</taxon>
        <taxon>Desulfovibrionia</taxon>
        <taxon>Desulfovibrionales</taxon>
        <taxon>Desulfovibrionaceae</taxon>
        <taxon>Desulfovibrio</taxon>
    </lineage>
</organism>
<comment type="similarity">
    <text evidence="9">Belongs to the TrpF family.</text>
</comment>
<dbReference type="OrthoDB" id="9796196at2"/>